<feature type="domain" description="ABC transmembrane type-1" evidence="7">
    <location>
        <begin position="84"/>
        <end position="299"/>
    </location>
</feature>
<feature type="transmembrane region" description="Helical" evidence="6">
    <location>
        <begin position="12"/>
        <end position="31"/>
    </location>
</feature>
<keyword evidence="4 6" id="KW-1133">Transmembrane helix</keyword>
<reference evidence="8 9" key="1">
    <citation type="submission" date="2019-04" db="EMBL/GenBank/DDBJ databases">
        <title>Genome sequence of Bacillus hwajinpoensis strain Y2.</title>
        <authorList>
            <person name="Fair J.L."/>
            <person name="Maclea K.S."/>
        </authorList>
    </citation>
    <scope>NUCLEOTIDE SEQUENCE [LARGE SCALE GENOMIC DNA]</scope>
    <source>
        <strain evidence="8 9">Y2</strain>
    </source>
</reference>
<dbReference type="AlphaFoldDB" id="A0A4U1MM36"/>
<comment type="subcellular location">
    <subcellularLocation>
        <location evidence="1">Membrane</location>
        <topology evidence="1">Multi-pass membrane protein</topology>
    </subcellularLocation>
</comment>
<dbReference type="PROSITE" id="PS50928">
    <property type="entry name" value="ABC_TM1"/>
    <property type="match status" value="1"/>
</dbReference>
<evidence type="ECO:0000313" key="9">
    <source>
        <dbReference type="Proteomes" id="UP000310541"/>
    </source>
</evidence>
<evidence type="ECO:0000256" key="1">
    <source>
        <dbReference type="ARBA" id="ARBA00004141"/>
    </source>
</evidence>
<keyword evidence="5 6" id="KW-0472">Membrane</keyword>
<feature type="transmembrane region" description="Helical" evidence="6">
    <location>
        <begin position="157"/>
        <end position="176"/>
    </location>
</feature>
<dbReference type="PANTHER" id="PTHR43839">
    <property type="entry name" value="OPPC IN A BINDING PROTEIN-DEPENDENT TRANSPORT SYSTEM"/>
    <property type="match status" value="1"/>
</dbReference>
<sequence length="342" mass="39065">MMILLLKNKRFMLGSSFILILITSSLLYSIIQNNVIPKAEIKADVNGDIVARPPYSPWDYPPFGTDQISQDLFFVILIGAKYTIGIALVIALIRFLLSSLLGIFMQLYCRPLLQKVKPFFEGFYYFPASILAYLCLSWVLMKDGFIDGFTTTFTERVLFEMVVLILIGVPIVLINVSKEVSLIQNKEFIESVKVLGGSRLHLLRVHLMPYLRPQLFLLFVREVIQVLLLLAHLGILNILFGGALRTTDMFDKAVFVSFSSEWSGLIGSNFRFLFTDYYWIPLVPIVCFTIAILAFKLTIEGFEAVLETRQIQSAKGMEVHKEKRRKEVGNTVRIEKDSFDYL</sequence>
<dbReference type="PANTHER" id="PTHR43839:SF3">
    <property type="entry name" value="OLIGOPEPTIDE ABC TRANSPORTER, PERMEASE PROTEIN"/>
    <property type="match status" value="1"/>
</dbReference>
<dbReference type="EMBL" id="SWFM01000001">
    <property type="protein sequence ID" value="TKD72323.1"/>
    <property type="molecule type" value="Genomic_DNA"/>
</dbReference>
<dbReference type="SUPFAM" id="SSF161098">
    <property type="entry name" value="MetI-like"/>
    <property type="match status" value="1"/>
</dbReference>
<dbReference type="OrthoDB" id="2155652at2"/>
<accession>A0A4U1MM36</accession>
<evidence type="ECO:0000313" key="8">
    <source>
        <dbReference type="EMBL" id="TKD72323.1"/>
    </source>
</evidence>
<evidence type="ECO:0000256" key="3">
    <source>
        <dbReference type="ARBA" id="ARBA00022692"/>
    </source>
</evidence>
<dbReference type="InterPro" id="IPR000515">
    <property type="entry name" value="MetI-like"/>
</dbReference>
<dbReference type="CDD" id="cd06261">
    <property type="entry name" value="TM_PBP2"/>
    <property type="match status" value="1"/>
</dbReference>
<evidence type="ECO:0000256" key="5">
    <source>
        <dbReference type="ARBA" id="ARBA00023136"/>
    </source>
</evidence>
<feature type="transmembrane region" description="Helical" evidence="6">
    <location>
        <begin position="72"/>
        <end position="101"/>
    </location>
</feature>
<dbReference type="GO" id="GO:0016020">
    <property type="term" value="C:membrane"/>
    <property type="evidence" value="ECO:0007669"/>
    <property type="project" value="UniProtKB-SubCell"/>
</dbReference>
<evidence type="ECO:0000256" key="6">
    <source>
        <dbReference type="SAM" id="Phobius"/>
    </source>
</evidence>
<keyword evidence="2" id="KW-0813">Transport</keyword>
<dbReference type="Proteomes" id="UP000310541">
    <property type="component" value="Unassembled WGS sequence"/>
</dbReference>
<organism evidence="8 9">
    <name type="scientific">Guptibacillus hwajinpoensis</name>
    <dbReference type="NCBI Taxonomy" id="208199"/>
    <lineage>
        <taxon>Bacteria</taxon>
        <taxon>Bacillati</taxon>
        <taxon>Bacillota</taxon>
        <taxon>Bacilli</taxon>
        <taxon>Bacillales</taxon>
        <taxon>Guptibacillaceae</taxon>
        <taxon>Guptibacillus</taxon>
    </lineage>
</organism>
<dbReference type="GO" id="GO:0055085">
    <property type="term" value="P:transmembrane transport"/>
    <property type="evidence" value="ECO:0007669"/>
    <property type="project" value="InterPro"/>
</dbReference>
<feature type="transmembrane region" description="Helical" evidence="6">
    <location>
        <begin position="277"/>
        <end position="299"/>
    </location>
</feature>
<dbReference type="Gene3D" id="1.10.3720.10">
    <property type="entry name" value="MetI-like"/>
    <property type="match status" value="1"/>
</dbReference>
<dbReference type="InterPro" id="IPR035906">
    <property type="entry name" value="MetI-like_sf"/>
</dbReference>
<name>A0A4U1MM36_9BACL</name>
<feature type="transmembrane region" description="Helical" evidence="6">
    <location>
        <begin position="122"/>
        <end position="141"/>
    </location>
</feature>
<evidence type="ECO:0000256" key="4">
    <source>
        <dbReference type="ARBA" id="ARBA00022989"/>
    </source>
</evidence>
<dbReference type="RefSeq" id="WP_136946174.1">
    <property type="nucleotide sequence ID" value="NZ_SWFM01000001.1"/>
</dbReference>
<comment type="caution">
    <text evidence="8">The sequence shown here is derived from an EMBL/GenBank/DDBJ whole genome shotgun (WGS) entry which is preliminary data.</text>
</comment>
<evidence type="ECO:0000259" key="7">
    <source>
        <dbReference type="PROSITE" id="PS50928"/>
    </source>
</evidence>
<feature type="transmembrane region" description="Helical" evidence="6">
    <location>
        <begin position="215"/>
        <end position="240"/>
    </location>
</feature>
<gene>
    <name evidence="8" type="ORF">FBF83_05925</name>
</gene>
<keyword evidence="3 6" id="KW-0812">Transmembrane</keyword>
<protein>
    <recommendedName>
        <fullName evidence="7">ABC transmembrane type-1 domain-containing protein</fullName>
    </recommendedName>
</protein>
<evidence type="ECO:0000256" key="2">
    <source>
        <dbReference type="ARBA" id="ARBA00022448"/>
    </source>
</evidence>
<proteinExistence type="predicted"/>